<keyword evidence="2" id="KW-1185">Reference proteome</keyword>
<gene>
    <name evidence="1" type="ORF">M878_01495</name>
</gene>
<comment type="caution">
    <text evidence="1">The sequence shown here is derived from an EMBL/GenBank/DDBJ whole genome shotgun (WGS) entry which is preliminary data.</text>
</comment>
<protein>
    <submittedName>
        <fullName evidence="1">Uncharacterized protein</fullName>
    </submittedName>
</protein>
<dbReference type="AlphaFoldDB" id="V6KX35"/>
<organism evidence="1 2">
    <name type="scientific">Streptomyces roseochromogenus subsp. oscitans DS 12.976</name>
    <dbReference type="NCBI Taxonomy" id="1352936"/>
    <lineage>
        <taxon>Bacteria</taxon>
        <taxon>Bacillati</taxon>
        <taxon>Actinomycetota</taxon>
        <taxon>Actinomycetes</taxon>
        <taxon>Kitasatosporales</taxon>
        <taxon>Streptomycetaceae</taxon>
        <taxon>Streptomyces</taxon>
    </lineage>
</organism>
<accession>V6KX35</accession>
<dbReference type="Proteomes" id="UP000017984">
    <property type="component" value="Chromosome"/>
</dbReference>
<dbReference type="EMBL" id="AWQX01000007">
    <property type="protein sequence ID" value="EST36588.1"/>
    <property type="molecule type" value="Genomic_DNA"/>
</dbReference>
<evidence type="ECO:0000313" key="2">
    <source>
        <dbReference type="Proteomes" id="UP000017984"/>
    </source>
</evidence>
<proteinExistence type="predicted"/>
<dbReference type="HOGENOM" id="CLU_3410337_0_0_11"/>
<name>V6KX35_STRRC</name>
<reference evidence="1 2" key="1">
    <citation type="journal article" date="2014" name="Genome Announc.">
        <title>Draft Genome Sequence of Streptomyces roseochromogenes subsp. oscitans DS 12.976, Producer of the Aminocoumarin Antibiotic Clorobiocin.</title>
        <authorList>
            <person name="Ruckert C."/>
            <person name="Kalinowski J."/>
            <person name="Heide L."/>
            <person name="Apel A.K."/>
        </authorList>
    </citation>
    <scope>NUCLEOTIDE SEQUENCE [LARGE SCALE GENOMIC DNA]</scope>
    <source>
        <strain evidence="1 2">DS 12.976</strain>
    </source>
</reference>
<evidence type="ECO:0000313" key="1">
    <source>
        <dbReference type="EMBL" id="EST36588.1"/>
    </source>
</evidence>
<dbReference type="PATRIC" id="fig|1352936.5.peg.340"/>
<sequence length="29" mass="3434">MRSVLHKVWDYFDANGPLIGGLQWPITYR</sequence>